<gene>
    <name evidence="1" type="ORF">MELLADRAFT_108757</name>
</gene>
<dbReference type="Gene3D" id="3.80.10.10">
    <property type="entry name" value="Ribonuclease Inhibitor"/>
    <property type="match status" value="1"/>
</dbReference>
<dbReference type="GeneID" id="18923559"/>
<protein>
    <submittedName>
        <fullName evidence="1">Uncharacterized protein</fullName>
    </submittedName>
</protein>
<accession>F4RU53</accession>
<dbReference type="VEuPathDB" id="FungiDB:MELLADRAFT_108757"/>
<dbReference type="KEGG" id="mlr:MELLADRAFT_108757"/>
<dbReference type="EMBL" id="GL883120">
    <property type="protein sequence ID" value="EGG04142.1"/>
    <property type="molecule type" value="Genomic_DNA"/>
</dbReference>
<dbReference type="RefSeq" id="XP_007412603.1">
    <property type="nucleotide sequence ID" value="XM_007412541.1"/>
</dbReference>
<reference evidence="2" key="1">
    <citation type="journal article" date="2011" name="Proc. Natl. Acad. Sci. U.S.A.">
        <title>Obligate biotrophy features unraveled by the genomic analysis of rust fungi.</title>
        <authorList>
            <person name="Duplessis S."/>
            <person name="Cuomo C.A."/>
            <person name="Lin Y.-C."/>
            <person name="Aerts A."/>
            <person name="Tisserant E."/>
            <person name="Veneault-Fourrey C."/>
            <person name="Joly D.L."/>
            <person name="Hacquard S."/>
            <person name="Amselem J."/>
            <person name="Cantarel B.L."/>
            <person name="Chiu R."/>
            <person name="Coutinho P.M."/>
            <person name="Feau N."/>
            <person name="Field M."/>
            <person name="Frey P."/>
            <person name="Gelhaye E."/>
            <person name="Goldberg J."/>
            <person name="Grabherr M.G."/>
            <person name="Kodira C.D."/>
            <person name="Kohler A."/>
            <person name="Kuees U."/>
            <person name="Lindquist E.A."/>
            <person name="Lucas S.M."/>
            <person name="Mago R."/>
            <person name="Mauceli E."/>
            <person name="Morin E."/>
            <person name="Murat C."/>
            <person name="Pangilinan J.L."/>
            <person name="Park R."/>
            <person name="Pearson M."/>
            <person name="Quesneville H."/>
            <person name="Rouhier N."/>
            <person name="Sakthikumar S."/>
            <person name="Salamov A.A."/>
            <person name="Schmutz J."/>
            <person name="Selles B."/>
            <person name="Shapiro H."/>
            <person name="Tanguay P."/>
            <person name="Tuskan G.A."/>
            <person name="Henrissat B."/>
            <person name="Van de Peer Y."/>
            <person name="Rouze P."/>
            <person name="Ellis J.G."/>
            <person name="Dodds P.N."/>
            <person name="Schein J.E."/>
            <person name="Zhong S."/>
            <person name="Hamelin R.C."/>
            <person name="Grigoriev I.V."/>
            <person name="Szabo L.J."/>
            <person name="Martin F."/>
        </authorList>
    </citation>
    <scope>NUCLEOTIDE SEQUENCE [LARGE SCALE GENOMIC DNA]</scope>
    <source>
        <strain evidence="2">98AG31 / pathotype 3-4-7</strain>
    </source>
</reference>
<dbReference type="InParanoid" id="F4RU53"/>
<organism evidence="2">
    <name type="scientific">Melampsora larici-populina (strain 98AG31 / pathotype 3-4-7)</name>
    <name type="common">Poplar leaf rust fungus</name>
    <dbReference type="NCBI Taxonomy" id="747676"/>
    <lineage>
        <taxon>Eukaryota</taxon>
        <taxon>Fungi</taxon>
        <taxon>Dikarya</taxon>
        <taxon>Basidiomycota</taxon>
        <taxon>Pucciniomycotina</taxon>
        <taxon>Pucciniomycetes</taxon>
        <taxon>Pucciniales</taxon>
        <taxon>Melampsoraceae</taxon>
        <taxon>Melampsora</taxon>
    </lineage>
</organism>
<dbReference type="Proteomes" id="UP000001072">
    <property type="component" value="Unassembled WGS sequence"/>
</dbReference>
<dbReference type="InterPro" id="IPR032675">
    <property type="entry name" value="LRR_dom_sf"/>
</dbReference>
<dbReference type="HOGENOM" id="CLU_517849_0_0_1"/>
<name>F4RU53_MELLP</name>
<dbReference type="SUPFAM" id="SSF52047">
    <property type="entry name" value="RNI-like"/>
    <property type="match status" value="1"/>
</dbReference>
<evidence type="ECO:0000313" key="2">
    <source>
        <dbReference type="Proteomes" id="UP000001072"/>
    </source>
</evidence>
<evidence type="ECO:0000313" key="1">
    <source>
        <dbReference type="EMBL" id="EGG04142.1"/>
    </source>
</evidence>
<sequence length="526" mass="60193">MTSANAPKPESLKDKLISSNTEVVSVFGGRGPSDRKHQCEEFFKDLLELPNRRLNSSHLSVTLNVDDLVQELQSKKSSKEELEELKSLCYQKLQLLVGIEADDDKSLDSAIKDFQGILGHRQLIKDNTRAINFSFETASYPEHKSVSRTEKTKNLLKKVEELFQTVDPQSITNLRWELGRSYTGRSYSFDIYDPKQVYSTSSKNLLQIVSTFTNLVTFQYISRDTQSTFEEMVSKTLASLPNLEVLVISREETDVYRWIDECRCKLSYEEEIGKLMGESLSSLTKLKRLHLQGLIAPRQGWGGLDWKCPLEYLKVTECPRLYGEAIFSVAKAFRKTLLGLLLGPEISQPHEIPQPKIEFGKEFVVLEDLSVRAYLGMHEETRLIDVMSQAPKLKHFDIHANETDVLSRIKEQIEQPGSAWASLQTLGVDAPDKRDYSDSESDEEEGFVLLDEKLKTVSEFVSHKFGLLDAEWDWPRRDDHKVKYNYGKMTLANGKVIEIKAQDVYLRDRTSLQYLDTVELIPRLSS</sequence>
<keyword evidence="2" id="KW-1185">Reference proteome</keyword>
<dbReference type="OrthoDB" id="10509348at2759"/>
<proteinExistence type="predicted"/>
<dbReference type="AlphaFoldDB" id="F4RU53"/>